<dbReference type="AlphaFoldDB" id="A0AAD4CPZ3"/>
<accession>A0AAD4CPZ3</accession>
<name>A0AAD4CPZ3_ASPNN</name>
<gene>
    <name evidence="1" type="ORF">FE257_005941</name>
</gene>
<reference evidence="1" key="1">
    <citation type="journal article" date="2019" name="Beilstein J. Org. Chem.">
        <title>Nanangenines: drimane sesquiterpenoids as the dominant metabolite cohort of a novel Australian fungus, Aspergillus nanangensis.</title>
        <authorList>
            <person name="Lacey H.J."/>
            <person name="Gilchrist C.L.M."/>
            <person name="Crombie A."/>
            <person name="Kalaitzis J.A."/>
            <person name="Vuong D."/>
            <person name="Rutledge P.J."/>
            <person name="Turner P."/>
            <person name="Pitt J.I."/>
            <person name="Lacey E."/>
            <person name="Chooi Y.H."/>
            <person name="Piggott A.M."/>
        </authorList>
    </citation>
    <scope>NUCLEOTIDE SEQUENCE</scope>
    <source>
        <strain evidence="1">MST-FP2251</strain>
    </source>
</reference>
<evidence type="ECO:0000313" key="1">
    <source>
        <dbReference type="EMBL" id="KAF9890536.1"/>
    </source>
</evidence>
<dbReference type="Proteomes" id="UP001194746">
    <property type="component" value="Unassembled WGS sequence"/>
</dbReference>
<evidence type="ECO:0000313" key="2">
    <source>
        <dbReference type="Proteomes" id="UP001194746"/>
    </source>
</evidence>
<reference evidence="1" key="2">
    <citation type="submission" date="2020-02" db="EMBL/GenBank/DDBJ databases">
        <authorList>
            <person name="Gilchrist C.L.M."/>
            <person name="Chooi Y.-H."/>
        </authorList>
    </citation>
    <scope>NUCLEOTIDE SEQUENCE</scope>
    <source>
        <strain evidence="1">MST-FP2251</strain>
    </source>
</reference>
<proteinExistence type="predicted"/>
<dbReference type="EMBL" id="VCAU01000026">
    <property type="protein sequence ID" value="KAF9890536.1"/>
    <property type="molecule type" value="Genomic_DNA"/>
</dbReference>
<sequence>MIARHYPIVEWTLSHVVYGIHLGDLTHLSAAENEFLVATCVVTTGGPRSPSVTHLNALLRVGVTGAHVEAFETIRNRLFTWAGLDPGSMVTVKLQISLFLGWFHQGMTLGKNLLGYPPSNSKPDLLVTFVDDHAHLPDFHGQLSPGTTAEAKRHSKRRIVPGSLFSHVRRTT</sequence>
<protein>
    <submittedName>
        <fullName evidence="1">Uncharacterized protein</fullName>
    </submittedName>
</protein>
<organism evidence="1 2">
    <name type="scientific">Aspergillus nanangensis</name>
    <dbReference type="NCBI Taxonomy" id="2582783"/>
    <lineage>
        <taxon>Eukaryota</taxon>
        <taxon>Fungi</taxon>
        <taxon>Dikarya</taxon>
        <taxon>Ascomycota</taxon>
        <taxon>Pezizomycotina</taxon>
        <taxon>Eurotiomycetes</taxon>
        <taxon>Eurotiomycetidae</taxon>
        <taxon>Eurotiales</taxon>
        <taxon>Aspergillaceae</taxon>
        <taxon>Aspergillus</taxon>
        <taxon>Aspergillus subgen. Circumdati</taxon>
    </lineage>
</organism>
<comment type="caution">
    <text evidence="1">The sequence shown here is derived from an EMBL/GenBank/DDBJ whole genome shotgun (WGS) entry which is preliminary data.</text>
</comment>
<keyword evidence="2" id="KW-1185">Reference proteome</keyword>